<keyword evidence="4 6" id="KW-0732">Signal</keyword>
<keyword evidence="5" id="KW-1015">Disulfide bond</keyword>
<name>A0A7J6CT96_9TELE</name>
<dbReference type="PANTHER" id="PTHR15427">
    <property type="entry name" value="EMILIN ELASTIN MICROFIBRIL INTERFACE-LOCATED PROTEIN ELASTIN MICROFIBRIL INTERFACER"/>
    <property type="match status" value="1"/>
</dbReference>
<evidence type="ECO:0000256" key="3">
    <source>
        <dbReference type="ARBA" id="ARBA00022530"/>
    </source>
</evidence>
<dbReference type="InterPro" id="IPR050392">
    <property type="entry name" value="Collagen/C1q_domain"/>
</dbReference>
<feature type="domain" description="EMI" evidence="7">
    <location>
        <begin position="45"/>
        <end position="122"/>
    </location>
</feature>
<dbReference type="GO" id="GO:0005576">
    <property type="term" value="C:extracellular region"/>
    <property type="evidence" value="ECO:0007669"/>
    <property type="project" value="UniProtKB-SubCell"/>
</dbReference>
<gene>
    <name evidence="8" type="ORF">G5714_007567</name>
</gene>
<protein>
    <recommendedName>
        <fullName evidence="7">EMI domain-containing protein</fullName>
    </recommendedName>
</protein>
<evidence type="ECO:0000259" key="7">
    <source>
        <dbReference type="PROSITE" id="PS51041"/>
    </source>
</evidence>
<sequence>MKRVLAGYAALIFILITVPLTNGTPSRYSLFQGSPYSSSASRQRNKNWCAFVVHKNVTCAVLAANENVMEPQLLPCPPHQPDCTQRLMYQTHMRPMYKIGYKQVTELEWRCCPGYQGHDCTELKNTPQKANVVEEPRRDVPSTNSQQQSILGPEVFSRHIHGLNPGIKDIIAVNWEIMEIVNMRVNEFRH</sequence>
<evidence type="ECO:0000256" key="1">
    <source>
        <dbReference type="ARBA" id="ARBA00004498"/>
    </source>
</evidence>
<feature type="signal peptide" evidence="6">
    <location>
        <begin position="1"/>
        <end position="23"/>
    </location>
</feature>
<dbReference type="InterPro" id="IPR011489">
    <property type="entry name" value="EMI_domain"/>
</dbReference>
<dbReference type="AlphaFoldDB" id="A0A7J6CT96"/>
<reference evidence="8 9" key="1">
    <citation type="submission" date="2020-04" db="EMBL/GenBank/DDBJ databases">
        <title>Chromosome-level genome assembly of a cyprinid fish Onychostoma macrolepis by integration of Nanopore Sequencing, Bionano and Hi-C technology.</title>
        <authorList>
            <person name="Wang D."/>
        </authorList>
    </citation>
    <scope>NUCLEOTIDE SEQUENCE [LARGE SCALE GENOMIC DNA]</scope>
    <source>
        <strain evidence="8">SWU-2019</strain>
        <tissue evidence="8">Muscle</tissue>
    </source>
</reference>
<keyword evidence="3" id="KW-0272">Extracellular matrix</keyword>
<accession>A0A7J6CT96</accession>
<keyword evidence="9" id="KW-1185">Reference proteome</keyword>
<dbReference type="EMBL" id="JAAMOB010000007">
    <property type="protein sequence ID" value="KAF4110536.1"/>
    <property type="molecule type" value="Genomic_DNA"/>
</dbReference>
<evidence type="ECO:0000256" key="2">
    <source>
        <dbReference type="ARBA" id="ARBA00022525"/>
    </source>
</evidence>
<dbReference type="Pfam" id="PF07546">
    <property type="entry name" value="EMI"/>
    <property type="match status" value="1"/>
</dbReference>
<evidence type="ECO:0000313" key="8">
    <source>
        <dbReference type="EMBL" id="KAF4110536.1"/>
    </source>
</evidence>
<evidence type="ECO:0000256" key="6">
    <source>
        <dbReference type="SAM" id="SignalP"/>
    </source>
</evidence>
<dbReference type="PANTHER" id="PTHR15427:SF5">
    <property type="entry name" value="EMILIN-2"/>
    <property type="match status" value="1"/>
</dbReference>
<organism evidence="8 9">
    <name type="scientific">Onychostoma macrolepis</name>
    <dbReference type="NCBI Taxonomy" id="369639"/>
    <lineage>
        <taxon>Eukaryota</taxon>
        <taxon>Metazoa</taxon>
        <taxon>Chordata</taxon>
        <taxon>Craniata</taxon>
        <taxon>Vertebrata</taxon>
        <taxon>Euteleostomi</taxon>
        <taxon>Actinopterygii</taxon>
        <taxon>Neopterygii</taxon>
        <taxon>Teleostei</taxon>
        <taxon>Ostariophysi</taxon>
        <taxon>Cypriniformes</taxon>
        <taxon>Cyprinidae</taxon>
        <taxon>Acrossocheilinae</taxon>
        <taxon>Onychostoma</taxon>
    </lineage>
</organism>
<comment type="caution">
    <text evidence="8">The sequence shown here is derived from an EMBL/GenBank/DDBJ whole genome shotgun (WGS) entry which is preliminary data.</text>
</comment>
<dbReference type="PROSITE" id="PS51041">
    <property type="entry name" value="EMI"/>
    <property type="match status" value="1"/>
</dbReference>
<evidence type="ECO:0000256" key="4">
    <source>
        <dbReference type="ARBA" id="ARBA00022729"/>
    </source>
</evidence>
<evidence type="ECO:0000256" key="5">
    <source>
        <dbReference type="ARBA" id="ARBA00023157"/>
    </source>
</evidence>
<dbReference type="Proteomes" id="UP000579812">
    <property type="component" value="Unassembled WGS sequence"/>
</dbReference>
<proteinExistence type="predicted"/>
<keyword evidence="2" id="KW-0964">Secreted</keyword>
<feature type="chain" id="PRO_5029833101" description="EMI domain-containing protein" evidence="6">
    <location>
        <begin position="24"/>
        <end position="190"/>
    </location>
</feature>
<evidence type="ECO:0000313" key="9">
    <source>
        <dbReference type="Proteomes" id="UP000579812"/>
    </source>
</evidence>
<comment type="subcellular location">
    <subcellularLocation>
        <location evidence="1">Secreted</location>
        <location evidence="1">Extracellular space</location>
        <location evidence="1">Extracellular matrix</location>
    </subcellularLocation>
</comment>